<feature type="region of interest" description="Disordered" evidence="1">
    <location>
        <begin position="24"/>
        <end position="87"/>
    </location>
</feature>
<comment type="caution">
    <text evidence="2">The sequence shown here is derived from an EMBL/GenBank/DDBJ whole genome shotgun (WGS) entry which is preliminary data.</text>
</comment>
<protein>
    <submittedName>
        <fullName evidence="2">Uncharacterized protein</fullName>
    </submittedName>
</protein>
<sequence length="177" mass="19726">MAAISITRNTMLNLAKAFFPKSPSLLPNSSPKVSRGRHAAIDNRDHPASDYAERVKETANETFDRTRERVEKARERSKDMKDKAKGYARETWHGLRLRRLKKAKEGTGRAAGTAHDVKEKAKDDAGAAGDMEKEVAIKVVETVEIVGEKAKQTVKGAWECREGNYTEENKRDCGGQL</sequence>
<dbReference type="Proteomes" id="UP000326939">
    <property type="component" value="Chromosome 4"/>
</dbReference>
<dbReference type="EMBL" id="VDCV01000004">
    <property type="protein sequence ID" value="KAB5560616.1"/>
    <property type="molecule type" value="Genomic_DNA"/>
</dbReference>
<feature type="compositionally biased region" description="Basic and acidic residues" evidence="1">
    <location>
        <begin position="39"/>
        <end position="87"/>
    </location>
</feature>
<accession>A0A5N5N329</accession>
<feature type="region of interest" description="Disordered" evidence="1">
    <location>
        <begin position="100"/>
        <end position="129"/>
    </location>
</feature>
<proteinExistence type="predicted"/>
<evidence type="ECO:0000256" key="1">
    <source>
        <dbReference type="SAM" id="MobiDB-lite"/>
    </source>
</evidence>
<name>A0A5N5N329_9ROSI</name>
<dbReference type="AlphaFoldDB" id="A0A5N5N329"/>
<gene>
    <name evidence="2" type="ORF">DKX38_005573</name>
</gene>
<keyword evidence="3" id="KW-1185">Reference proteome</keyword>
<reference evidence="3" key="1">
    <citation type="journal article" date="2019" name="Gigascience">
        <title>De novo genome assembly of the endangered Acer yangbiense, a plant species with extremely small populations endemic to Yunnan Province, China.</title>
        <authorList>
            <person name="Yang J."/>
            <person name="Wariss H.M."/>
            <person name="Tao L."/>
            <person name="Zhang R."/>
            <person name="Yun Q."/>
            <person name="Hollingsworth P."/>
            <person name="Dao Z."/>
            <person name="Luo G."/>
            <person name="Guo H."/>
            <person name="Ma Y."/>
            <person name="Sun W."/>
        </authorList>
    </citation>
    <scope>NUCLEOTIDE SEQUENCE [LARGE SCALE GENOMIC DNA]</scope>
    <source>
        <strain evidence="3">cv. br00</strain>
    </source>
</reference>
<evidence type="ECO:0000313" key="2">
    <source>
        <dbReference type="EMBL" id="KAB5560616.1"/>
    </source>
</evidence>
<feature type="compositionally biased region" description="Basic and acidic residues" evidence="1">
    <location>
        <begin position="115"/>
        <end position="129"/>
    </location>
</feature>
<evidence type="ECO:0000313" key="3">
    <source>
        <dbReference type="Proteomes" id="UP000326939"/>
    </source>
</evidence>
<organism evidence="2 3">
    <name type="scientific">Salix brachista</name>
    <dbReference type="NCBI Taxonomy" id="2182728"/>
    <lineage>
        <taxon>Eukaryota</taxon>
        <taxon>Viridiplantae</taxon>
        <taxon>Streptophyta</taxon>
        <taxon>Embryophyta</taxon>
        <taxon>Tracheophyta</taxon>
        <taxon>Spermatophyta</taxon>
        <taxon>Magnoliopsida</taxon>
        <taxon>eudicotyledons</taxon>
        <taxon>Gunneridae</taxon>
        <taxon>Pentapetalae</taxon>
        <taxon>rosids</taxon>
        <taxon>fabids</taxon>
        <taxon>Malpighiales</taxon>
        <taxon>Salicaceae</taxon>
        <taxon>Saliceae</taxon>
        <taxon>Salix</taxon>
    </lineage>
</organism>